<keyword evidence="1" id="KW-0472">Membrane</keyword>
<evidence type="ECO:0000313" key="2">
    <source>
        <dbReference type="EMBL" id="EDT03093.1"/>
    </source>
</evidence>
<gene>
    <name evidence="2" type="ORF">BamIOP4010DRAFT_3367</name>
</gene>
<evidence type="ECO:0008006" key="4">
    <source>
        <dbReference type="Google" id="ProtNLM"/>
    </source>
</evidence>
<dbReference type="RefSeq" id="WP_006752544.1">
    <property type="nucleotide sequence ID" value="NZ_ABLC01000084.1"/>
</dbReference>
<proteinExistence type="predicted"/>
<organism evidence="2 3">
    <name type="scientific">Burkholderia ambifaria IOP40-10</name>
    <dbReference type="NCBI Taxonomy" id="396596"/>
    <lineage>
        <taxon>Bacteria</taxon>
        <taxon>Pseudomonadati</taxon>
        <taxon>Pseudomonadota</taxon>
        <taxon>Betaproteobacteria</taxon>
        <taxon>Burkholderiales</taxon>
        <taxon>Burkholderiaceae</taxon>
        <taxon>Burkholderia</taxon>
        <taxon>Burkholderia cepacia complex</taxon>
    </lineage>
</organism>
<accession>B1FH57</accession>
<sequence>MPVSEVATIAAQAPTTWLMPAALGALGGAFITAGAALMTQHLARRHENAKIAEQRAHEHAKLAEERARAQQDAMRPLEAFAKRGDEVLSPIEAAFEDYGDVGDAVFGCLKPVALHLDLPLQIIMDALPRPLVDQLYQFALALEVRADWLDKQEVRFAPFDVWKLELQRVVHFGLLACDHANGIRRELKLPESAYLKAWQRHFVVV</sequence>
<evidence type="ECO:0000313" key="3">
    <source>
        <dbReference type="Proteomes" id="UP000005463"/>
    </source>
</evidence>
<feature type="transmembrane region" description="Helical" evidence="1">
    <location>
        <begin position="17"/>
        <end position="38"/>
    </location>
</feature>
<comment type="caution">
    <text evidence="2">The sequence shown here is derived from an EMBL/GenBank/DDBJ whole genome shotgun (WGS) entry which is preliminary data.</text>
</comment>
<dbReference type="EMBL" id="ABLC01000084">
    <property type="protein sequence ID" value="EDT03093.1"/>
    <property type="molecule type" value="Genomic_DNA"/>
</dbReference>
<name>B1FH57_9BURK</name>
<keyword evidence="1" id="KW-0812">Transmembrane</keyword>
<dbReference type="AlphaFoldDB" id="B1FH57"/>
<dbReference type="PATRIC" id="fig|396596.7.peg.4256"/>
<keyword evidence="1" id="KW-1133">Transmembrane helix</keyword>
<reference evidence="2 3" key="1">
    <citation type="submission" date="2008-03" db="EMBL/GenBank/DDBJ databases">
        <title>Sequencing of the draft genome and assembly of Burkholderia ambifaria IOP40-10.</title>
        <authorList>
            <consortium name="US DOE Joint Genome Institute (JGI-PGF)"/>
            <person name="Copeland A."/>
            <person name="Lucas S."/>
            <person name="Lapidus A."/>
            <person name="Glavina del Rio T."/>
            <person name="Dalin E."/>
            <person name="Tice H."/>
            <person name="Bruce D."/>
            <person name="Goodwin L."/>
            <person name="Pitluck S."/>
            <person name="Larimer F."/>
            <person name="Land M.L."/>
            <person name="Hauser L."/>
            <person name="Tiedje J."/>
            <person name="Richardson P."/>
        </authorList>
    </citation>
    <scope>NUCLEOTIDE SEQUENCE [LARGE SCALE GENOMIC DNA]</scope>
    <source>
        <strain evidence="2 3">IOP40-10</strain>
    </source>
</reference>
<evidence type="ECO:0000256" key="1">
    <source>
        <dbReference type="SAM" id="Phobius"/>
    </source>
</evidence>
<protein>
    <recommendedName>
        <fullName evidence="4">Transmembrane protein</fullName>
    </recommendedName>
</protein>
<dbReference type="Proteomes" id="UP000005463">
    <property type="component" value="Unassembled WGS sequence"/>
</dbReference>